<comment type="caution">
    <text evidence="2">The sequence shown here is derived from an EMBL/GenBank/DDBJ whole genome shotgun (WGS) entry which is preliminary data.</text>
</comment>
<dbReference type="RefSeq" id="WP_158239841.1">
    <property type="nucleotide sequence ID" value="NZ_PJNE01000001.1"/>
</dbReference>
<dbReference type="Pfam" id="PF14155">
    <property type="entry name" value="DUF4307"/>
    <property type="match status" value="1"/>
</dbReference>
<keyword evidence="1" id="KW-1133">Transmembrane helix</keyword>
<sequence length="125" mass="13129">MPLPDPRTPQGRRVLAAGLALLAAVVAISWYGWSTTSAQVRVQVTAYEVESDALTRVEFDVSRPAGTALTCRVSALDDRKGRVGTVIETVPATGPTVVHEVVRVRTSARAVTGVVESCVRGADAG</sequence>
<gene>
    <name evidence="2" type="ORF">ATL31_2266</name>
</gene>
<dbReference type="EMBL" id="PJNE01000001">
    <property type="protein sequence ID" value="PKW27425.1"/>
    <property type="molecule type" value="Genomic_DNA"/>
</dbReference>
<dbReference type="AlphaFoldDB" id="A0A2N3YKP2"/>
<evidence type="ECO:0000313" key="3">
    <source>
        <dbReference type="Proteomes" id="UP000233781"/>
    </source>
</evidence>
<dbReference type="InterPro" id="IPR025443">
    <property type="entry name" value="DUF4307"/>
</dbReference>
<feature type="transmembrane region" description="Helical" evidence="1">
    <location>
        <begin position="14"/>
        <end position="33"/>
    </location>
</feature>
<dbReference type="OrthoDB" id="5147470at2"/>
<evidence type="ECO:0000313" key="2">
    <source>
        <dbReference type="EMBL" id="PKW27425.1"/>
    </source>
</evidence>
<name>A0A2N3YKP2_9MICO</name>
<dbReference type="Proteomes" id="UP000233781">
    <property type="component" value="Unassembled WGS sequence"/>
</dbReference>
<protein>
    <submittedName>
        <fullName evidence="2">Uncharacterized protein DUF4307</fullName>
    </submittedName>
</protein>
<keyword evidence="3" id="KW-1185">Reference proteome</keyword>
<keyword evidence="1" id="KW-0812">Transmembrane</keyword>
<proteinExistence type="predicted"/>
<accession>A0A2N3YKP2</accession>
<organism evidence="2 3">
    <name type="scientific">Phycicoccus duodecadis</name>
    <dbReference type="NCBI Taxonomy" id="173053"/>
    <lineage>
        <taxon>Bacteria</taxon>
        <taxon>Bacillati</taxon>
        <taxon>Actinomycetota</taxon>
        <taxon>Actinomycetes</taxon>
        <taxon>Micrococcales</taxon>
        <taxon>Intrasporangiaceae</taxon>
        <taxon>Phycicoccus</taxon>
    </lineage>
</organism>
<keyword evidence="1" id="KW-0472">Membrane</keyword>
<reference evidence="2 3" key="1">
    <citation type="submission" date="2017-12" db="EMBL/GenBank/DDBJ databases">
        <title>Sequencing the genomes of 1000 Actinobacteria strains.</title>
        <authorList>
            <person name="Klenk H.-P."/>
        </authorList>
    </citation>
    <scope>NUCLEOTIDE SEQUENCE [LARGE SCALE GENOMIC DNA]</scope>
    <source>
        <strain evidence="2 3">DSM 12806</strain>
    </source>
</reference>
<evidence type="ECO:0000256" key="1">
    <source>
        <dbReference type="SAM" id="Phobius"/>
    </source>
</evidence>